<dbReference type="Proteomes" id="UP000236220">
    <property type="component" value="Unassembled WGS sequence"/>
</dbReference>
<accession>A0A2K1Q1H9</accession>
<evidence type="ECO:0000259" key="2">
    <source>
        <dbReference type="Pfam" id="PF01345"/>
    </source>
</evidence>
<comment type="caution">
    <text evidence="4">The sequence shown here is derived from an EMBL/GenBank/DDBJ whole genome shotgun (WGS) entry which is preliminary data.</text>
</comment>
<dbReference type="Pfam" id="PF01345">
    <property type="entry name" value="DUF11"/>
    <property type="match status" value="1"/>
</dbReference>
<dbReference type="InterPro" id="IPR047589">
    <property type="entry name" value="DUF11_rpt"/>
</dbReference>
<dbReference type="Pfam" id="PF20674">
    <property type="entry name" value="SpaA_3"/>
    <property type="match status" value="1"/>
</dbReference>
<dbReference type="SUPFAM" id="SSF141072">
    <property type="entry name" value="CalX-like"/>
    <property type="match status" value="1"/>
</dbReference>
<dbReference type="OrthoDB" id="6014157at2"/>
<evidence type="ECO:0000256" key="1">
    <source>
        <dbReference type="SAM" id="MobiDB-lite"/>
    </source>
</evidence>
<evidence type="ECO:0000313" key="5">
    <source>
        <dbReference type="Proteomes" id="UP000236220"/>
    </source>
</evidence>
<feature type="domain" description="SpaA-like prealbumin fold" evidence="3">
    <location>
        <begin position="548"/>
        <end position="671"/>
    </location>
</feature>
<dbReference type="NCBIfam" id="TIGR01451">
    <property type="entry name" value="B_ant_repeat"/>
    <property type="match status" value="1"/>
</dbReference>
<feature type="domain" description="DUF11" evidence="2">
    <location>
        <begin position="675"/>
        <end position="770"/>
    </location>
</feature>
<gene>
    <name evidence="4" type="ORF">Lysil_0511</name>
</gene>
<evidence type="ECO:0008006" key="6">
    <source>
        <dbReference type="Google" id="ProtNLM"/>
    </source>
</evidence>
<keyword evidence="5" id="KW-1185">Reference proteome</keyword>
<name>A0A2K1Q1H9_9GAMM</name>
<dbReference type="Gene3D" id="2.60.40.2030">
    <property type="match status" value="1"/>
</dbReference>
<dbReference type="AlphaFoldDB" id="A0A2K1Q1H9"/>
<sequence>MEWMSAARISLRRMMQRGMYAAALIAISAPVTAQVQRSIINPSFEFPDLGSGSPGCRVYIDSSRVPGWSTTHPASTEGTGSEACSATGGFAGWPRSNVPIIELWKTPRSAGSGGTVIAPAGSQIAELNAAVASRLYQNVCLIQGESFNWQFSHRGRNKDAPTPGAYDVATFEVGASTPIATVSTDNTGGTAPPIAGAGEGPISANTVATWANYSGTYAYSGATGSTLIGFRAVSTASGDPALGNFLDNIQIKLAPFVEFVQSSSSGLEAAGNNLPQIRVNGWVPSSMTITVLITGGTAKGPGAAAGIPADFSTPGNSSTLTITVPAGTYDGTSAGSIFTVPVTIIDNIIPQPNRTIQFQVQASAASPKAYLLSSSNTCGAAAQATSTYTIIDDDAGVAVTKNVTSKTPVAGNPSQFDIVYTVTVKNTSALVAASYSLSDTPQFDSDVSIVSASFTKNGGASTTLSGATPWALQGQWGSLAGGATDSYLVTIRGQVARSGSTANDACTTPGSSGNGLQNSVSATYKATVGPNPTVSGDACSNTPTPAWVELKKTLNGRTVAGDQAQVRIYAGGIPSTSATTSGATDPTAATTGATVLASGTAVELRETIRRSGADTAPSAGYATSMSCSNATAGSTTVLPSGSGSASGTEQAWSGIALAAGDDITCTITNTPNQVDLSITKSNGTTTVVSGTTTTYTIVVSNAGPAAVTGATVKDTPVSGLTCPPANVVTCTGTGCPAGPITTSNLTTGSGVTMGTMAAATSATFTVTCNVQ</sequence>
<dbReference type="InterPro" id="IPR038081">
    <property type="entry name" value="CalX-like_sf"/>
</dbReference>
<dbReference type="EMBL" id="NPZB01000001">
    <property type="protein sequence ID" value="PNS08882.1"/>
    <property type="molecule type" value="Genomic_DNA"/>
</dbReference>
<reference evidence="4" key="1">
    <citation type="submission" date="2017-08" db="EMBL/GenBank/DDBJ databases">
        <title>Lysobacter sylvestris genome.</title>
        <authorList>
            <person name="Zhang D.-C."/>
            <person name="Albuquerque L."/>
            <person name="Franca L."/>
            <person name="Froufe H.J.C."/>
            <person name="Barroso C."/>
            <person name="Egas C."/>
            <person name="Da Costa M."/>
            <person name="Margesin R."/>
        </authorList>
    </citation>
    <scope>NUCLEOTIDE SEQUENCE [LARGE SCALE GENOMIC DNA]</scope>
    <source>
        <strain evidence="4">AM20-91</strain>
    </source>
</reference>
<dbReference type="InterPro" id="IPR001434">
    <property type="entry name" value="OmcB-like_DUF11"/>
</dbReference>
<evidence type="ECO:0000313" key="4">
    <source>
        <dbReference type="EMBL" id="PNS08882.1"/>
    </source>
</evidence>
<protein>
    <recommendedName>
        <fullName evidence="6">DUF11 domain-containing protein</fullName>
    </recommendedName>
</protein>
<organism evidence="4 5">
    <name type="scientific">Solilutibacter silvestris</name>
    <dbReference type="NCBI Taxonomy" id="1645665"/>
    <lineage>
        <taxon>Bacteria</taxon>
        <taxon>Pseudomonadati</taxon>
        <taxon>Pseudomonadota</taxon>
        <taxon>Gammaproteobacteria</taxon>
        <taxon>Lysobacterales</taxon>
        <taxon>Lysobacteraceae</taxon>
        <taxon>Solilutibacter</taxon>
    </lineage>
</organism>
<evidence type="ECO:0000259" key="3">
    <source>
        <dbReference type="Pfam" id="PF20674"/>
    </source>
</evidence>
<proteinExistence type="predicted"/>
<feature type="region of interest" description="Disordered" evidence="1">
    <location>
        <begin position="499"/>
        <end position="518"/>
    </location>
</feature>
<dbReference type="InterPro" id="IPR048834">
    <property type="entry name" value="SpaA_pre-album"/>
</dbReference>